<evidence type="ECO:0000256" key="1">
    <source>
        <dbReference type="SAM" id="MobiDB-lite"/>
    </source>
</evidence>
<keyword evidence="2" id="KW-0732">Signal</keyword>
<protein>
    <recommendedName>
        <fullName evidence="3">Prolow-density lipoprotein receptor-related protein 1-like beta-propeller domain-containing protein</fullName>
    </recommendedName>
</protein>
<dbReference type="InterPro" id="IPR032485">
    <property type="entry name" value="LRP1-like_beta_prop"/>
</dbReference>
<gene>
    <name evidence="4" type="ORF">C1I91_03240</name>
</gene>
<feature type="region of interest" description="Disordered" evidence="1">
    <location>
        <begin position="20"/>
        <end position="54"/>
    </location>
</feature>
<evidence type="ECO:0000313" key="5">
    <source>
        <dbReference type="Proteomes" id="UP000286268"/>
    </source>
</evidence>
<keyword evidence="5" id="KW-1185">Reference proteome</keyword>
<reference evidence="4 5" key="1">
    <citation type="submission" date="2018-01" db="EMBL/GenBank/DDBJ databases">
        <title>Genome Sequencing and Assembly of Anaerobacter polyendosporus strain CT4.</title>
        <authorList>
            <person name="Tachaapaikoon C."/>
            <person name="Sutheeworapong S."/>
            <person name="Jenjaroenpun P."/>
            <person name="Wongsurawat T."/>
            <person name="Nookeaw I."/>
            <person name="Cheawchanlertfa P."/>
            <person name="Kosugi A."/>
            <person name="Cheevadhanarak S."/>
            <person name="Ratanakhanokchai K."/>
        </authorList>
    </citation>
    <scope>NUCLEOTIDE SEQUENCE [LARGE SCALE GENOMIC DNA]</scope>
    <source>
        <strain evidence="4 5">CT4</strain>
    </source>
</reference>
<evidence type="ECO:0000256" key="2">
    <source>
        <dbReference type="SAM" id="SignalP"/>
    </source>
</evidence>
<dbReference type="Gene3D" id="2.120.10.30">
    <property type="entry name" value="TolB, C-terminal domain"/>
    <property type="match status" value="1"/>
</dbReference>
<feature type="compositionally biased region" description="Low complexity" evidence="1">
    <location>
        <begin position="20"/>
        <end position="44"/>
    </location>
</feature>
<name>A0A3R5QRI2_9CLOT</name>
<proteinExistence type="predicted"/>
<feature type="chain" id="PRO_5039561121" description="Prolow-density lipoprotein receptor-related protein 1-like beta-propeller domain-containing protein" evidence="2">
    <location>
        <begin position="24"/>
        <end position="342"/>
    </location>
</feature>
<dbReference type="OrthoDB" id="1874702at2"/>
<dbReference type="InterPro" id="IPR011042">
    <property type="entry name" value="6-blade_b-propeller_TolB-like"/>
</dbReference>
<dbReference type="KEGG" id="cmah:C1I91_03240"/>
<organism evidence="4 5">
    <name type="scientific">Clostridium manihotivorum</name>
    <dbReference type="NCBI Taxonomy" id="2320868"/>
    <lineage>
        <taxon>Bacteria</taxon>
        <taxon>Bacillati</taxon>
        <taxon>Bacillota</taxon>
        <taxon>Clostridia</taxon>
        <taxon>Eubacteriales</taxon>
        <taxon>Clostridiaceae</taxon>
        <taxon>Clostridium</taxon>
    </lineage>
</organism>
<dbReference type="AlphaFoldDB" id="A0A3R5QRI2"/>
<evidence type="ECO:0000313" key="4">
    <source>
        <dbReference type="EMBL" id="QAA30757.1"/>
    </source>
</evidence>
<dbReference type="EMBL" id="CP025746">
    <property type="protein sequence ID" value="QAA30757.1"/>
    <property type="molecule type" value="Genomic_DNA"/>
</dbReference>
<evidence type="ECO:0000259" key="3">
    <source>
        <dbReference type="Pfam" id="PF16472"/>
    </source>
</evidence>
<feature type="compositionally biased region" description="Polar residues" evidence="1">
    <location>
        <begin position="45"/>
        <end position="54"/>
    </location>
</feature>
<dbReference type="PROSITE" id="PS51257">
    <property type="entry name" value="PROKAR_LIPOPROTEIN"/>
    <property type="match status" value="1"/>
</dbReference>
<dbReference type="SUPFAM" id="SSF69304">
    <property type="entry name" value="Tricorn protease N-terminal domain"/>
    <property type="match status" value="1"/>
</dbReference>
<accession>A0A3R5QRI2</accession>
<feature type="domain" description="Prolow-density lipoprotein receptor-related protein 1-like beta-propeller" evidence="3">
    <location>
        <begin position="74"/>
        <end position="334"/>
    </location>
</feature>
<sequence>MKKLLIYSAVIMSLTLFSCSSTSSSTNSNTKKSSSTEIKITSPTVENDINTQNSTKKTGITVSGGFSKSLPIIRLGNNTYVSQWKDNNRLYKYISNDLTSLNDLTKADKKYDYYCTELIQDNERIYFSNMSDNNSIYTLTDSTGEIKKFDNSRSSNLVLGSDGLYFINASDNNKIYKISLADKIKTAVTQDSASKFLLFNDWIIYQNKNDKYRIYAYSLADKTKLKLTNNSSESFGVTNNNLYYVNSGEGDSIWSLDLQTLEEKKIVTAQAENLQIVANRIFFINKSDSSYLYELISPSTGNQVAATKSLVTEGINQYHILENTIYYESITSHNDIKAYNIK</sequence>
<dbReference type="Pfam" id="PF16472">
    <property type="entry name" value="DUF5050"/>
    <property type="match status" value="1"/>
</dbReference>
<dbReference type="RefSeq" id="WP_128211209.1">
    <property type="nucleotide sequence ID" value="NZ_CP025746.1"/>
</dbReference>
<dbReference type="Proteomes" id="UP000286268">
    <property type="component" value="Chromosome"/>
</dbReference>
<feature type="signal peptide" evidence="2">
    <location>
        <begin position="1"/>
        <end position="23"/>
    </location>
</feature>